<gene>
    <name evidence="6" type="ORF">I6J21_00590</name>
</gene>
<dbReference type="CDD" id="cd01392">
    <property type="entry name" value="HTH_LacI"/>
    <property type="match status" value="1"/>
</dbReference>
<evidence type="ECO:0000256" key="1">
    <source>
        <dbReference type="ARBA" id="ARBA00022491"/>
    </source>
</evidence>
<dbReference type="AlphaFoldDB" id="A0AAX1L8G5"/>
<evidence type="ECO:0000256" key="4">
    <source>
        <dbReference type="ARBA" id="ARBA00023163"/>
    </source>
</evidence>
<dbReference type="GO" id="GO:0003700">
    <property type="term" value="F:DNA-binding transcription factor activity"/>
    <property type="evidence" value="ECO:0007669"/>
    <property type="project" value="TreeGrafter"/>
</dbReference>
<protein>
    <submittedName>
        <fullName evidence="6">LacI family DNA-binding transcriptional regulator</fullName>
    </submittedName>
</protein>
<dbReference type="Pfam" id="PF13377">
    <property type="entry name" value="Peripla_BP_3"/>
    <property type="match status" value="1"/>
</dbReference>
<dbReference type="InterPro" id="IPR000843">
    <property type="entry name" value="HTH_LacI"/>
</dbReference>
<accession>A0AAX1L8G5</accession>
<keyword evidence="2" id="KW-0805">Transcription regulation</keyword>
<dbReference type="InterPro" id="IPR010982">
    <property type="entry name" value="Lambda_DNA-bd_dom_sf"/>
</dbReference>
<name>A0AAX1L8G5_9CORY</name>
<dbReference type="Gene3D" id="3.40.50.2300">
    <property type="match status" value="2"/>
</dbReference>
<organism evidence="6 7">
    <name type="scientific">Corynebacterium glucuronolyticum</name>
    <dbReference type="NCBI Taxonomy" id="39791"/>
    <lineage>
        <taxon>Bacteria</taxon>
        <taxon>Bacillati</taxon>
        <taxon>Actinomycetota</taxon>
        <taxon>Actinomycetes</taxon>
        <taxon>Mycobacteriales</taxon>
        <taxon>Corynebacteriaceae</taxon>
        <taxon>Corynebacterium</taxon>
    </lineage>
</organism>
<dbReference type="PROSITE" id="PS50932">
    <property type="entry name" value="HTH_LACI_2"/>
    <property type="match status" value="1"/>
</dbReference>
<dbReference type="SUPFAM" id="SSF47413">
    <property type="entry name" value="lambda repressor-like DNA-binding domains"/>
    <property type="match status" value="1"/>
</dbReference>
<feature type="domain" description="HTH lacI-type" evidence="5">
    <location>
        <begin position="5"/>
        <end position="59"/>
    </location>
</feature>
<dbReference type="PANTHER" id="PTHR30146">
    <property type="entry name" value="LACI-RELATED TRANSCRIPTIONAL REPRESSOR"/>
    <property type="match status" value="1"/>
</dbReference>
<evidence type="ECO:0000313" key="7">
    <source>
        <dbReference type="Proteomes" id="UP000617681"/>
    </source>
</evidence>
<dbReference type="EMBL" id="CP069534">
    <property type="protein sequence ID" value="QRP70712.1"/>
    <property type="molecule type" value="Genomic_DNA"/>
</dbReference>
<evidence type="ECO:0000259" key="5">
    <source>
        <dbReference type="PROSITE" id="PS50932"/>
    </source>
</evidence>
<evidence type="ECO:0000313" key="6">
    <source>
        <dbReference type="EMBL" id="QRP70712.1"/>
    </source>
</evidence>
<keyword evidence="4" id="KW-0804">Transcription</keyword>
<dbReference type="Pfam" id="PF00356">
    <property type="entry name" value="LacI"/>
    <property type="match status" value="1"/>
</dbReference>
<dbReference type="SUPFAM" id="SSF53822">
    <property type="entry name" value="Periplasmic binding protein-like I"/>
    <property type="match status" value="1"/>
</dbReference>
<dbReference type="Proteomes" id="UP000617681">
    <property type="component" value="Chromosome"/>
</dbReference>
<dbReference type="InterPro" id="IPR028082">
    <property type="entry name" value="Peripla_BP_I"/>
</dbReference>
<keyword evidence="3 6" id="KW-0238">DNA-binding</keyword>
<dbReference type="CDD" id="cd06267">
    <property type="entry name" value="PBP1_LacI_sugar_binding-like"/>
    <property type="match status" value="1"/>
</dbReference>
<dbReference type="GO" id="GO:0000976">
    <property type="term" value="F:transcription cis-regulatory region binding"/>
    <property type="evidence" value="ECO:0007669"/>
    <property type="project" value="TreeGrafter"/>
</dbReference>
<evidence type="ECO:0000256" key="3">
    <source>
        <dbReference type="ARBA" id="ARBA00023125"/>
    </source>
</evidence>
<dbReference type="InterPro" id="IPR046335">
    <property type="entry name" value="LacI/GalR-like_sensor"/>
</dbReference>
<dbReference type="SMART" id="SM00354">
    <property type="entry name" value="HTH_LACI"/>
    <property type="match status" value="1"/>
</dbReference>
<proteinExistence type="predicted"/>
<dbReference type="PANTHER" id="PTHR30146:SF148">
    <property type="entry name" value="HTH-TYPE TRANSCRIPTIONAL REPRESSOR PURR-RELATED"/>
    <property type="match status" value="1"/>
</dbReference>
<evidence type="ECO:0000256" key="2">
    <source>
        <dbReference type="ARBA" id="ARBA00023015"/>
    </source>
</evidence>
<keyword evidence="1" id="KW-0678">Repressor</keyword>
<reference evidence="6" key="1">
    <citation type="submission" date="2021-02" db="EMBL/GenBank/DDBJ databases">
        <title>FDA dAtabase for Regulatory Grade micrObial Sequences (FDA-ARGOS): Supporting development and validation of Infectious Disease Dx tests.</title>
        <authorList>
            <person name="Sproer C."/>
            <person name="Gronow S."/>
            <person name="Severitt S."/>
            <person name="Schroder I."/>
            <person name="Tallon L."/>
            <person name="Sadzewicz L."/>
            <person name="Zhao X."/>
            <person name="Boylan J."/>
            <person name="Ott S."/>
            <person name="Bowen H."/>
            <person name="Vavikolanu K."/>
            <person name="Mehta A."/>
            <person name="Aluvathingal J."/>
            <person name="Nadendla S."/>
            <person name="Lowell S."/>
            <person name="Myers T."/>
            <person name="Yan Y."/>
            <person name="Sichtig H."/>
        </authorList>
    </citation>
    <scope>NUCLEOTIDE SEQUENCE</scope>
    <source>
        <strain evidence="6">FDAARGOS_1191</strain>
    </source>
</reference>
<sequence length="336" mass="36981">MQRRVSLSAIARDSGVSVSTVSRYIKGELTLLPQTKDAIESSMRKLGYANHRSAKHKQARVLGLFIPELSNPFFSEVVDVFAKICRTLNIVVHVIPAGSNFEAQSRTLVESDFSRFWAVVFFGLDHSVELDPAELSPLAHRVLVMDERIDKDWATGCTYIGSDNYGGAYLAAKTLINLGHERVAFIGGPKTLSSTQRRYKGFCDAFKDASLPVNPECFFWGPHSPETGENALAYISRLTPRPTAIFACSDVIAIGVLNTTATLNLSVPQDMSLLGFDGIQARRIVKPQLGSVMQPIQEMVHTALKCLIAEKPVTESIQPLPMRLSTGETIRSRPTE</sequence>
<dbReference type="Gene3D" id="1.10.260.40">
    <property type="entry name" value="lambda repressor-like DNA-binding domains"/>
    <property type="match status" value="1"/>
</dbReference>